<evidence type="ECO:0000313" key="9">
    <source>
        <dbReference type="EMBL" id="TBU00970.1"/>
    </source>
</evidence>
<sequence>MIHQFFIVNRFGSMLYSYEEGIKSEDNKLLVLTSTLHSLYYIMNQIKENDRREVRMYLKKRIITIFCLVSGAMFIFVSNNDIKREVFNKIYRMYIDYVMCNPFYIMDMPINCHLFVPEEILKNY</sequence>
<keyword evidence="3 7" id="KW-0256">Endoplasmic reticulum</keyword>
<dbReference type="PANTHER" id="PTHR23249:SF15">
    <property type="entry name" value="TRAFFICKING PROTEIN PARTICLE COMPLEX SUBUNIT 4"/>
    <property type="match status" value="1"/>
</dbReference>
<name>A0A4Q9L386_9MICR</name>
<dbReference type="Pfam" id="PF04099">
    <property type="entry name" value="Sybindin"/>
    <property type="match status" value="1"/>
</dbReference>
<accession>A0A4Q9L386</accession>
<dbReference type="VEuPathDB" id="MicrosporidiaDB:CWI36_1477p0030"/>
<dbReference type="GO" id="GO:0005794">
    <property type="term" value="C:Golgi apparatus"/>
    <property type="evidence" value="ECO:0007669"/>
    <property type="project" value="UniProtKB-SubCell"/>
</dbReference>
<evidence type="ECO:0000256" key="7">
    <source>
        <dbReference type="RuleBase" id="RU366065"/>
    </source>
</evidence>
<dbReference type="InterPro" id="IPR007233">
    <property type="entry name" value="TRAPPC"/>
</dbReference>
<keyword evidence="8" id="KW-0812">Transmembrane</keyword>
<evidence type="ECO:0000256" key="5">
    <source>
        <dbReference type="ARBA" id="ARBA00023034"/>
    </source>
</evidence>
<dbReference type="VEuPathDB" id="MicrosporidiaDB:CWI39_1064p0030"/>
<evidence type="ECO:0000256" key="3">
    <source>
        <dbReference type="ARBA" id="ARBA00022824"/>
    </source>
</evidence>
<dbReference type="EMBL" id="PITI01001477">
    <property type="protein sequence ID" value="TBU00970.1"/>
    <property type="molecule type" value="Genomic_DNA"/>
</dbReference>
<comment type="caution">
    <text evidence="9">The sequence shown here is derived from an EMBL/GenBank/DDBJ whole genome shotgun (WGS) entry which is preliminary data.</text>
</comment>
<dbReference type="GO" id="GO:0005783">
    <property type="term" value="C:endoplasmic reticulum"/>
    <property type="evidence" value="ECO:0007669"/>
    <property type="project" value="UniProtKB-SubCell"/>
</dbReference>
<dbReference type="GO" id="GO:0030008">
    <property type="term" value="C:TRAPP complex"/>
    <property type="evidence" value="ECO:0007669"/>
    <property type="project" value="UniProtKB-UniRule"/>
</dbReference>
<gene>
    <name evidence="9" type="ORF">CWI36_1477p0030</name>
</gene>
<reference evidence="9 10" key="1">
    <citation type="submission" date="2017-12" db="EMBL/GenBank/DDBJ databases">
        <authorList>
            <person name="Pombert J.-F."/>
            <person name="Haag K.L."/>
            <person name="Ebert D."/>
        </authorList>
    </citation>
    <scope>NUCLEOTIDE SEQUENCE [LARGE SCALE GENOMIC DNA]</scope>
    <source>
        <strain evidence="9">BE-OM-2</strain>
    </source>
</reference>
<dbReference type="Proteomes" id="UP000291404">
    <property type="component" value="Unassembled WGS sequence"/>
</dbReference>
<evidence type="ECO:0000256" key="2">
    <source>
        <dbReference type="ARBA" id="ARBA00022448"/>
    </source>
</evidence>
<dbReference type="SMART" id="SM01399">
    <property type="entry name" value="Sybindin"/>
    <property type="match status" value="1"/>
</dbReference>
<dbReference type="STRING" id="148818.A0A4Q9L386"/>
<proteinExistence type="inferred from homology"/>
<dbReference type="GO" id="GO:0006888">
    <property type="term" value="P:endoplasmic reticulum to Golgi vesicle-mediated transport"/>
    <property type="evidence" value="ECO:0007669"/>
    <property type="project" value="UniProtKB-UniRule"/>
</dbReference>
<keyword evidence="10" id="KW-1185">Reference proteome</keyword>
<evidence type="ECO:0000313" key="10">
    <source>
        <dbReference type="Proteomes" id="UP000291404"/>
    </source>
</evidence>
<comment type="similarity">
    <text evidence="6">Belongs to the TRAPP small subunits family. TRAPPC4 subfamily.</text>
</comment>
<evidence type="ECO:0000256" key="6">
    <source>
        <dbReference type="ARBA" id="ARBA00038179"/>
    </source>
</evidence>
<dbReference type="InterPro" id="IPR011012">
    <property type="entry name" value="Longin-like_dom_sf"/>
</dbReference>
<keyword evidence="2 7" id="KW-0813">Transport</keyword>
<keyword evidence="8" id="KW-1133">Transmembrane helix</keyword>
<evidence type="ECO:0000256" key="8">
    <source>
        <dbReference type="SAM" id="Phobius"/>
    </source>
</evidence>
<keyword evidence="8" id="KW-0472">Membrane</keyword>
<dbReference type="AlphaFoldDB" id="A0A4Q9L386"/>
<dbReference type="SUPFAM" id="SSF64356">
    <property type="entry name" value="SNARE-like"/>
    <property type="match status" value="1"/>
</dbReference>
<evidence type="ECO:0000256" key="1">
    <source>
        <dbReference type="ARBA" id="ARBA00004555"/>
    </source>
</evidence>
<evidence type="ECO:0000256" key="4">
    <source>
        <dbReference type="ARBA" id="ARBA00022892"/>
    </source>
</evidence>
<feature type="transmembrane region" description="Helical" evidence="8">
    <location>
        <begin position="61"/>
        <end position="78"/>
    </location>
</feature>
<dbReference type="PANTHER" id="PTHR23249">
    <property type="entry name" value="TRAFFICKING PROTEIN PARTICLE COMPLEX SUBUNIT"/>
    <property type="match status" value="1"/>
</dbReference>
<protein>
    <recommendedName>
        <fullName evidence="7">Trafficking protein particle complex subunit</fullName>
    </recommendedName>
</protein>
<keyword evidence="5 7" id="KW-0333">Golgi apparatus</keyword>
<organism evidence="9 10">
    <name type="scientific">Hamiltosporidium magnivora</name>
    <dbReference type="NCBI Taxonomy" id="148818"/>
    <lineage>
        <taxon>Eukaryota</taxon>
        <taxon>Fungi</taxon>
        <taxon>Fungi incertae sedis</taxon>
        <taxon>Microsporidia</taxon>
        <taxon>Dubosqiidae</taxon>
        <taxon>Hamiltosporidium</taxon>
    </lineage>
</organism>
<comment type="subunit">
    <text evidence="7">Part of the multisubunit transport protein particle (TRAPP) complex.</text>
</comment>
<keyword evidence="4 7" id="KW-0931">ER-Golgi transport</keyword>
<dbReference type="Gene3D" id="3.30.450.70">
    <property type="match status" value="1"/>
</dbReference>
<comment type="subcellular location">
    <subcellularLocation>
        <location evidence="7">Endoplasmic reticulum</location>
    </subcellularLocation>
    <subcellularLocation>
        <location evidence="7">Golgi apparatus</location>
        <location evidence="7">cis-Golgi network</location>
    </subcellularLocation>
    <subcellularLocation>
        <location evidence="1">Golgi apparatus</location>
    </subcellularLocation>
</comment>